<accession>A0ABY4SAF3</accession>
<evidence type="ECO:0000313" key="2">
    <source>
        <dbReference type="Proteomes" id="UP001056201"/>
    </source>
</evidence>
<sequence>MKPTHRRPSAIKDMVRQVSCRRSATGEVSAAIRVNEMQECLRAISEAPDIGSRRIGQWLGVPELRWKRVGKTELRFFWYVEEASHIDVIRLVSTDQLPRQAMRPDDLH</sequence>
<evidence type="ECO:0000313" key="1">
    <source>
        <dbReference type="EMBL" id="URI09444.1"/>
    </source>
</evidence>
<dbReference type="RefSeq" id="WP_250197672.1">
    <property type="nucleotide sequence ID" value="NZ_CP097636.1"/>
</dbReference>
<organism evidence="1 2">
    <name type="scientific">Aquincola tertiaricarbonis</name>
    <dbReference type="NCBI Taxonomy" id="391953"/>
    <lineage>
        <taxon>Bacteria</taxon>
        <taxon>Pseudomonadati</taxon>
        <taxon>Pseudomonadota</taxon>
        <taxon>Betaproteobacteria</taxon>
        <taxon>Burkholderiales</taxon>
        <taxon>Sphaerotilaceae</taxon>
        <taxon>Aquincola</taxon>
    </lineage>
</organism>
<name>A0ABY4SAF3_AQUTE</name>
<protein>
    <recommendedName>
        <fullName evidence="3">Type II toxin-antitoxin system RelE/ParE family toxin</fullName>
    </recommendedName>
</protein>
<reference evidence="1" key="1">
    <citation type="submission" date="2022-05" db="EMBL/GenBank/DDBJ databases">
        <title>An RpoN-dependent PEP-CTERM gene is involved in floc formation of an Aquincola tertiaricarbonis strain.</title>
        <authorList>
            <person name="Qiu D."/>
            <person name="Xia M."/>
        </authorList>
    </citation>
    <scope>NUCLEOTIDE SEQUENCE</scope>
    <source>
        <strain evidence="1">RN12</strain>
    </source>
</reference>
<gene>
    <name evidence="1" type="ORF">MW290_28175</name>
</gene>
<keyword evidence="2" id="KW-1185">Reference proteome</keyword>
<proteinExistence type="predicted"/>
<evidence type="ECO:0008006" key="3">
    <source>
        <dbReference type="Google" id="ProtNLM"/>
    </source>
</evidence>
<dbReference type="Proteomes" id="UP001056201">
    <property type="component" value="Chromosome 2"/>
</dbReference>
<dbReference type="EMBL" id="CP097636">
    <property type="protein sequence ID" value="URI09444.1"/>
    <property type="molecule type" value="Genomic_DNA"/>
</dbReference>